<protein>
    <submittedName>
        <fullName evidence="2">Uncharacterized protein</fullName>
    </submittedName>
</protein>
<dbReference type="InParanoid" id="L0HDI4"/>
<accession>L0HDI4</accession>
<dbReference type="eggNOG" id="arCOG06914">
    <property type="taxonomic scope" value="Archaea"/>
</dbReference>
<gene>
    <name evidence="2" type="ordered locus">Metfor_0791</name>
</gene>
<dbReference type="STRING" id="593750.Metfor_0791"/>
<feature type="region of interest" description="Disordered" evidence="1">
    <location>
        <begin position="101"/>
        <end position="156"/>
    </location>
</feature>
<evidence type="ECO:0000313" key="3">
    <source>
        <dbReference type="Proteomes" id="UP000010824"/>
    </source>
</evidence>
<feature type="compositionally biased region" description="Basic residues" evidence="1">
    <location>
        <begin position="137"/>
        <end position="151"/>
    </location>
</feature>
<dbReference type="Proteomes" id="UP000010824">
    <property type="component" value="Chromosome"/>
</dbReference>
<keyword evidence="3" id="KW-1185">Reference proteome</keyword>
<dbReference type="EMBL" id="CP003167">
    <property type="protein sequence ID" value="AGB01851.1"/>
    <property type="molecule type" value="Genomic_DNA"/>
</dbReference>
<sequence length="230" mass="24655">MTGKKGEDPTGGLTGIAIRQDILRQALVSGLDITEICNRALASATGIPYDPMRPEPVEPPAPVIVAKDGAAARTSGAALSASPDGIHPVINADDPRAASAVKQVPRPAKRNVPTALPGRAPIQEKPPAARSLPASAPRKKEKIPARKKPAKTGKGQALKQFIAEATIRGDTEDDHVTKEALYQAFVRWCREHRITSVPEKKTVTIALKNQFAVKEKTLDGEPAWINIRLR</sequence>
<dbReference type="AlphaFoldDB" id="L0HDI4"/>
<dbReference type="HOGENOM" id="CLU_1275308_0_0_2"/>
<dbReference type="RefSeq" id="WP_015284815.1">
    <property type="nucleotide sequence ID" value="NC_019943.1"/>
</dbReference>
<evidence type="ECO:0000313" key="2">
    <source>
        <dbReference type="EMBL" id="AGB01851.1"/>
    </source>
</evidence>
<organism evidence="2 3">
    <name type="scientific">Methanoregula formicica (strain DSM 22288 / NBRC 105244 / SMSP)</name>
    <dbReference type="NCBI Taxonomy" id="593750"/>
    <lineage>
        <taxon>Archaea</taxon>
        <taxon>Methanobacteriati</taxon>
        <taxon>Methanobacteriota</taxon>
        <taxon>Stenosarchaea group</taxon>
        <taxon>Methanomicrobia</taxon>
        <taxon>Methanomicrobiales</taxon>
        <taxon>Methanoregulaceae</taxon>
        <taxon>Methanoregula</taxon>
    </lineage>
</organism>
<reference evidence="3" key="1">
    <citation type="submission" date="2011-12" db="EMBL/GenBank/DDBJ databases">
        <title>Complete sequence of Methanoregula formicicum SMSP.</title>
        <authorList>
            <person name="Lucas S."/>
            <person name="Han J."/>
            <person name="Lapidus A."/>
            <person name="Cheng J.-F."/>
            <person name="Goodwin L."/>
            <person name="Pitluck S."/>
            <person name="Peters L."/>
            <person name="Ovchinnikova G."/>
            <person name="Teshima H."/>
            <person name="Detter J.C."/>
            <person name="Han C."/>
            <person name="Tapia R."/>
            <person name="Land M."/>
            <person name="Hauser L."/>
            <person name="Kyrpides N."/>
            <person name="Ivanova N."/>
            <person name="Pagani I."/>
            <person name="Imachi H."/>
            <person name="Tamaki H."/>
            <person name="Sekiguchi Y."/>
            <person name="Kamagata Y."/>
            <person name="Cadillo-Quiroz H."/>
            <person name="Zinder S."/>
            <person name="Liu W.-T."/>
            <person name="Woyke T."/>
        </authorList>
    </citation>
    <scope>NUCLEOTIDE SEQUENCE [LARGE SCALE GENOMIC DNA]</scope>
    <source>
        <strain evidence="3">DSM 22288 / NBRC 105244 / SMSP</strain>
    </source>
</reference>
<name>L0HDI4_METFS</name>
<dbReference type="OrthoDB" id="387269at2157"/>
<reference evidence="2 3" key="2">
    <citation type="journal article" date="2014" name="Genome Announc.">
        <title>Complete Genome Sequence of Methanoregula formicica SMSPT, a Mesophilic Hydrogenotrophic Methanogen Isolated from a Methanogenic Upflow Anaerobic Sludge Blanket Reactor.</title>
        <authorList>
            <person name="Yamamoto K."/>
            <person name="Tamaki H."/>
            <person name="Cadillo-Quiroz H."/>
            <person name="Imachi H."/>
            <person name="Kyrpides N."/>
            <person name="Woyke T."/>
            <person name="Goodwin L."/>
            <person name="Zinder S.H."/>
            <person name="Kamagata Y."/>
            <person name="Liu W.T."/>
        </authorList>
    </citation>
    <scope>NUCLEOTIDE SEQUENCE [LARGE SCALE GENOMIC DNA]</scope>
    <source>
        <strain evidence="3">DSM 22288 / NBRC 105244 / SMSP</strain>
    </source>
</reference>
<evidence type="ECO:0000256" key="1">
    <source>
        <dbReference type="SAM" id="MobiDB-lite"/>
    </source>
</evidence>
<feature type="compositionally biased region" description="Low complexity" evidence="1">
    <location>
        <begin position="126"/>
        <end position="136"/>
    </location>
</feature>
<dbReference type="KEGG" id="mfo:Metfor_0791"/>
<proteinExistence type="predicted"/>
<dbReference type="GeneID" id="14310104"/>